<evidence type="ECO:0000256" key="1">
    <source>
        <dbReference type="SAM" id="SignalP"/>
    </source>
</evidence>
<dbReference type="EMBL" id="JH921428">
    <property type="protein sequence ID" value="EKD21343.1"/>
    <property type="molecule type" value="Genomic_DNA"/>
</dbReference>
<dbReference type="InterPro" id="IPR048329">
    <property type="entry name" value="PcRGLX_1st"/>
</dbReference>
<dbReference type="OMA" id="MDLRFYH"/>
<dbReference type="Pfam" id="PF21345">
    <property type="entry name" value="PcRGLX_2nd"/>
    <property type="match status" value="1"/>
</dbReference>
<proteinExistence type="predicted"/>
<feature type="signal peptide" evidence="1">
    <location>
        <begin position="1"/>
        <end position="19"/>
    </location>
</feature>
<dbReference type="GeneID" id="18756391"/>
<protein>
    <submittedName>
        <fullName evidence="5">Uncharacterized protein</fullName>
    </submittedName>
</protein>
<dbReference type="InterPro" id="IPR045793">
    <property type="entry name" value="PcRGLX/YetA-like"/>
</dbReference>
<evidence type="ECO:0000259" key="4">
    <source>
        <dbReference type="Pfam" id="PF21346"/>
    </source>
</evidence>
<dbReference type="eggNOG" id="ENOG502RK4D">
    <property type="taxonomic scope" value="Eukaryota"/>
</dbReference>
<accession>K1XL83</accession>
<organism evidence="5 6">
    <name type="scientific">Marssonina brunnea f. sp. multigermtubi (strain MB_m1)</name>
    <name type="common">Marssonina leaf spot fungus</name>
    <dbReference type="NCBI Taxonomy" id="1072389"/>
    <lineage>
        <taxon>Eukaryota</taxon>
        <taxon>Fungi</taxon>
        <taxon>Dikarya</taxon>
        <taxon>Ascomycota</taxon>
        <taxon>Pezizomycotina</taxon>
        <taxon>Leotiomycetes</taxon>
        <taxon>Helotiales</taxon>
        <taxon>Drepanopezizaceae</taxon>
        <taxon>Drepanopeziza</taxon>
    </lineage>
</organism>
<dbReference type="Pfam" id="PF19501">
    <property type="entry name" value="PcRGLX_1st"/>
    <property type="match status" value="1"/>
</dbReference>
<dbReference type="KEGG" id="mbe:MBM_00456"/>
<feature type="domain" description="PcRGLX/YetA-like central beta-sandwich" evidence="3">
    <location>
        <begin position="124"/>
        <end position="484"/>
    </location>
</feature>
<sequence>MARLPGFLALFVLAQSVLSSQFRIPRNTSSNSTTYSSATVHWLEGKPLHNFGTTFGLPWPQGKYFAENTSFTAETDLQSWITGYWKDGSIKWTGHAIPASDSISETYTVTAEASEPSVSNSNMVVTNEATKITVNTGKLTVVFPKDGNTIIEKIQTASGKIIGQDGRLVLQSQSAALASNSSNEFFNFVSSIDAISVSEESSVRTLITVNGTHKVTDGGSHVNWLPFVLRFYLYANSESVRLLHSLVFDGNAEGDFVTGIGIRFNVPLSDALYDRHVRLAGVDGGLLSEAVQGITGLRRDPGATVRNAQFEGQALADPSTWDLRVTNRTRWIPQWGDYRLSQLSSDGFNLKKRTKEGQTWLKISAGTRSGGLAYLGGATAGGLALGLRDFWKRYPTGLEIANAASDVGEMTLWIYDPMSEPLDLRPYHDGLNQTGYVDQLDALEITYEDHEPGFDTPYGISRTSEVYLFGFEETPARDTLSSLVEYISDPPFLVAKPEHLFESKGLGLYWGLPDTSSTESAAIEQHLDFLFNFYEGQVDQRSWYGFLDYGDFMHAYDLDRHQWRYDIGGYAWDNSELSPDLFFWLYFIRTGRADVYRFAEAMTRHTGEVDVYHLGRWKGLGTRHGVQHFGDSAKQARIAQPQYRKYFYYLSGGDERVGELLDELADTDKTYGYLDPNRKVRTDGWVPTPGATVAVGLGTDLGALAAGWLIAWERRAVGWEDARAKITNVFTDIAALKNGFVTGSGQYNLTNWRLSPPPLDPNNDGLVSVSHLSSVFGLPEVLSEAEQFFGDDLPAGFRDVWIDYCYYYTAADAEKRARYGATWTPSLIQGHSRLKAYVAHVRGNVTTAKRAWKDFHSDGLLPTSPWSTVLVNGSASLKTVDEAAWLATNDMAQYGLAAIQNLALIPDSLTTWNS</sequence>
<dbReference type="PANTHER" id="PTHR40081:SF1">
    <property type="entry name" value="TAT PATHWAY SIGNAL SEQUENCE DOMAIN PROTEIN"/>
    <property type="match status" value="1"/>
</dbReference>
<feature type="domain" description="PcRGLX/YetA-like N-terminal RIFT barrel" evidence="2">
    <location>
        <begin position="37"/>
        <end position="111"/>
    </location>
</feature>
<evidence type="ECO:0000313" key="6">
    <source>
        <dbReference type="Proteomes" id="UP000006753"/>
    </source>
</evidence>
<feature type="chain" id="PRO_5003855476" evidence="1">
    <location>
        <begin position="20"/>
        <end position="914"/>
    </location>
</feature>
<dbReference type="InterPro" id="IPR048331">
    <property type="entry name" value="PcRGLX/YetA_3rd"/>
</dbReference>
<gene>
    <name evidence="5" type="ORF">MBM_00456</name>
</gene>
<evidence type="ECO:0000313" key="5">
    <source>
        <dbReference type="EMBL" id="EKD21343.1"/>
    </source>
</evidence>
<evidence type="ECO:0000259" key="2">
    <source>
        <dbReference type="Pfam" id="PF19501"/>
    </source>
</evidence>
<keyword evidence="1" id="KW-0732">Signal</keyword>
<reference evidence="5 6" key="1">
    <citation type="journal article" date="2012" name="BMC Genomics">
        <title>Sequencing the genome of Marssonina brunnea reveals fungus-poplar co-evolution.</title>
        <authorList>
            <person name="Zhu S."/>
            <person name="Cao Y.-Z."/>
            <person name="Jiang C."/>
            <person name="Tan B.-Y."/>
            <person name="Wang Z."/>
            <person name="Feng S."/>
            <person name="Zhang L."/>
            <person name="Su X.-H."/>
            <person name="Brejova B."/>
            <person name="Vinar T."/>
            <person name="Xu M."/>
            <person name="Wang M.-X."/>
            <person name="Zhang S.-G."/>
            <person name="Huang M.-R."/>
            <person name="Wu R."/>
            <person name="Zhou Y."/>
        </authorList>
    </citation>
    <scope>NUCLEOTIDE SEQUENCE [LARGE SCALE GENOMIC DNA]</scope>
    <source>
        <strain evidence="5 6">MB_m1</strain>
    </source>
</reference>
<dbReference type="Proteomes" id="UP000006753">
    <property type="component" value="Unassembled WGS sequence"/>
</dbReference>
<keyword evidence="6" id="KW-1185">Reference proteome</keyword>
<dbReference type="InterPro" id="IPR048330">
    <property type="entry name" value="PcRGLX/YetA_2nd"/>
</dbReference>
<dbReference type="Pfam" id="PF21346">
    <property type="entry name" value="PcRGLX_3rd"/>
    <property type="match status" value="1"/>
</dbReference>
<name>K1XL83_MARBU</name>
<dbReference type="HOGENOM" id="CLU_005777_0_0_1"/>
<feature type="domain" description="PcRGLX/YetA-like C-terminal alpha/alpha toroid" evidence="4">
    <location>
        <begin position="490"/>
        <end position="909"/>
    </location>
</feature>
<dbReference type="OrthoDB" id="4798501at2759"/>
<dbReference type="AlphaFoldDB" id="K1XL83"/>
<dbReference type="RefSeq" id="XP_007288345.1">
    <property type="nucleotide sequence ID" value="XM_007288283.1"/>
</dbReference>
<dbReference type="PANTHER" id="PTHR40081">
    <property type="entry name" value="CONCANAVALIN A-LIKE LECTIN/GLUCANASE"/>
    <property type="match status" value="1"/>
</dbReference>
<evidence type="ECO:0000259" key="3">
    <source>
        <dbReference type="Pfam" id="PF21345"/>
    </source>
</evidence>
<dbReference type="InParanoid" id="K1XL83"/>